<dbReference type="PANTHER" id="PTHR35336">
    <property type="entry name" value="ADENOSYLCOBINAMIDE AMIDOHYDROLASE"/>
    <property type="match status" value="1"/>
</dbReference>
<dbReference type="Proteomes" id="UP001220962">
    <property type="component" value="Chromosome"/>
</dbReference>
<gene>
    <name evidence="1" type="ORF">PUW23_06730</name>
</gene>
<dbReference type="AlphaFoldDB" id="A0AAX3N2F1"/>
<protein>
    <submittedName>
        <fullName evidence="1">Adenosylcobinamide amidohydrolase</fullName>
    </submittedName>
</protein>
<evidence type="ECO:0000313" key="2">
    <source>
        <dbReference type="Proteomes" id="UP001220962"/>
    </source>
</evidence>
<dbReference type="RefSeq" id="WP_047912090.1">
    <property type="nucleotide sequence ID" value="NZ_CP118101.1"/>
</dbReference>
<organism evidence="1 2">
    <name type="scientific">Paenibacillus urinalis</name>
    <dbReference type="NCBI Taxonomy" id="521520"/>
    <lineage>
        <taxon>Bacteria</taxon>
        <taxon>Bacillati</taxon>
        <taxon>Bacillota</taxon>
        <taxon>Bacilli</taxon>
        <taxon>Bacillales</taxon>
        <taxon>Paenibacillaceae</taxon>
        <taxon>Paenibacillus</taxon>
    </lineage>
</organism>
<name>A0AAX3N2F1_9BACL</name>
<sequence length="252" mass="26388">MTTPFLHKFASNQAIPDIYSSTLWPGFKLTKYDNAYLLVESPQTVQSLSSSVYGGGMSRIDRAVNIYVDKHFTSDHPAAEIEARLKKWRLPAAGTAGLLTAVKLAHVSVIEESTDHAIVFCCTTAGAGNAARASSSRTVFPAAYSPGTINTMLFIAGELTSYAMVNALQTAVEAKACALQDLGVRDAENGMIATGTTTDAVVLGVSGFKPDGSTPDKIHAYAGTATELGSCIGRLVYATVTESLLAGEEAAG</sequence>
<dbReference type="PANTHER" id="PTHR35336:SF5">
    <property type="entry name" value="ADENOSYLCOBINAMIDE AMIDOHYDROLASE"/>
    <property type="match status" value="1"/>
</dbReference>
<dbReference type="Pfam" id="PF01955">
    <property type="entry name" value="CbiZ"/>
    <property type="match status" value="1"/>
</dbReference>
<proteinExistence type="predicted"/>
<accession>A0AAX3N2F1</accession>
<reference evidence="1" key="1">
    <citation type="submission" date="2023-02" db="EMBL/GenBank/DDBJ databases">
        <title>Pathogen: clinical or host-associated sample.</title>
        <authorList>
            <person name="Hergert J."/>
            <person name="Casey R."/>
            <person name="Wagner J."/>
            <person name="Young E.L."/>
            <person name="Oakeson K.F."/>
        </authorList>
    </citation>
    <scope>NUCLEOTIDE SEQUENCE</scope>
    <source>
        <strain evidence="1">2022CK-00830</strain>
    </source>
</reference>
<evidence type="ECO:0000313" key="1">
    <source>
        <dbReference type="EMBL" id="WDH83906.1"/>
    </source>
</evidence>
<dbReference type="InterPro" id="IPR002808">
    <property type="entry name" value="AdoCbi_amidolase"/>
</dbReference>
<dbReference type="EMBL" id="CP118101">
    <property type="protein sequence ID" value="WDH83906.1"/>
    <property type="molecule type" value="Genomic_DNA"/>
</dbReference>
<dbReference type="InterPro" id="IPR052209">
    <property type="entry name" value="CbiZ"/>
</dbReference>